<keyword evidence="7" id="KW-1185">Reference proteome</keyword>
<evidence type="ECO:0000313" key="6">
    <source>
        <dbReference type="EMBL" id="RZQ66118.1"/>
    </source>
</evidence>
<dbReference type="PANTHER" id="PTHR35534:SF1">
    <property type="entry name" value="LARGE RIBOSOMAL SUBUNIT PROTEIN BL32"/>
    <property type="match status" value="1"/>
</dbReference>
<dbReference type="GO" id="GO:0015934">
    <property type="term" value="C:large ribosomal subunit"/>
    <property type="evidence" value="ECO:0007669"/>
    <property type="project" value="InterPro"/>
</dbReference>
<reference evidence="6 7" key="1">
    <citation type="submission" date="2019-02" db="EMBL/GenBank/DDBJ databases">
        <title>Draft genome sequence of Amycolatopsis sp. 8-3EHSu isolated from roots of Suaeda maritima.</title>
        <authorList>
            <person name="Duangmal K."/>
            <person name="Chantavorakit T."/>
        </authorList>
    </citation>
    <scope>NUCLEOTIDE SEQUENCE [LARGE SCALE GENOMIC DNA]</scope>
    <source>
        <strain evidence="6 7">8-3EHSu</strain>
    </source>
</reference>
<sequence>MFRKKSRSRVRHHRAQWKKITAPELIRCPACGELKPPHVVCPACGRYNGRQVTG</sequence>
<dbReference type="Proteomes" id="UP000292003">
    <property type="component" value="Unassembled WGS sequence"/>
</dbReference>
<dbReference type="NCBIfam" id="TIGR01031">
    <property type="entry name" value="rpmF_bact"/>
    <property type="match status" value="1"/>
</dbReference>
<proteinExistence type="inferred from homology"/>
<organism evidence="6 7">
    <name type="scientific">Amycolatopsis suaedae</name>
    <dbReference type="NCBI Taxonomy" id="2510978"/>
    <lineage>
        <taxon>Bacteria</taxon>
        <taxon>Bacillati</taxon>
        <taxon>Actinomycetota</taxon>
        <taxon>Actinomycetes</taxon>
        <taxon>Pseudonocardiales</taxon>
        <taxon>Pseudonocardiaceae</taxon>
        <taxon>Amycolatopsis</taxon>
    </lineage>
</organism>
<keyword evidence="2 5" id="KW-0689">Ribosomal protein</keyword>
<evidence type="ECO:0000256" key="2">
    <source>
        <dbReference type="ARBA" id="ARBA00022980"/>
    </source>
</evidence>
<dbReference type="OrthoDB" id="9807363at2"/>
<comment type="caution">
    <text evidence="6">The sequence shown here is derived from an EMBL/GenBank/DDBJ whole genome shotgun (WGS) entry which is preliminary data.</text>
</comment>
<dbReference type="Pfam" id="PF01783">
    <property type="entry name" value="Ribosomal_L32p"/>
    <property type="match status" value="1"/>
</dbReference>
<dbReference type="PANTHER" id="PTHR35534">
    <property type="entry name" value="50S RIBOSOMAL PROTEIN L32"/>
    <property type="match status" value="1"/>
</dbReference>
<dbReference type="InterPro" id="IPR011332">
    <property type="entry name" value="Ribosomal_zn-bd"/>
</dbReference>
<keyword evidence="3 5" id="KW-0687">Ribonucleoprotein</keyword>
<dbReference type="HAMAP" id="MF_00340">
    <property type="entry name" value="Ribosomal_bL32"/>
    <property type="match status" value="1"/>
</dbReference>
<dbReference type="InterPro" id="IPR002677">
    <property type="entry name" value="Ribosomal_bL32"/>
</dbReference>
<evidence type="ECO:0000256" key="4">
    <source>
        <dbReference type="ARBA" id="ARBA00035178"/>
    </source>
</evidence>
<dbReference type="InterPro" id="IPR044957">
    <property type="entry name" value="Ribosomal_bL32_bact"/>
</dbReference>
<protein>
    <recommendedName>
        <fullName evidence="4 5">Large ribosomal subunit protein bL32</fullName>
    </recommendedName>
</protein>
<dbReference type="EMBL" id="SFCC01000001">
    <property type="protein sequence ID" value="RZQ66118.1"/>
    <property type="molecule type" value="Genomic_DNA"/>
</dbReference>
<evidence type="ECO:0000256" key="1">
    <source>
        <dbReference type="ARBA" id="ARBA00008560"/>
    </source>
</evidence>
<comment type="similarity">
    <text evidence="1 5">Belongs to the bacterial ribosomal protein bL32 family.</text>
</comment>
<evidence type="ECO:0000256" key="3">
    <source>
        <dbReference type="ARBA" id="ARBA00023274"/>
    </source>
</evidence>
<dbReference type="GO" id="GO:0006412">
    <property type="term" value="P:translation"/>
    <property type="evidence" value="ECO:0007669"/>
    <property type="project" value="UniProtKB-UniRule"/>
</dbReference>
<accession>A0A4Q7JFF1</accession>
<evidence type="ECO:0000256" key="5">
    <source>
        <dbReference type="HAMAP-Rule" id="MF_00340"/>
    </source>
</evidence>
<gene>
    <name evidence="5 6" type="primary">rpmF</name>
    <name evidence="6" type="ORF">EWH70_01560</name>
</gene>
<dbReference type="SUPFAM" id="SSF57829">
    <property type="entry name" value="Zn-binding ribosomal proteins"/>
    <property type="match status" value="1"/>
</dbReference>
<dbReference type="GO" id="GO:0003735">
    <property type="term" value="F:structural constituent of ribosome"/>
    <property type="evidence" value="ECO:0007669"/>
    <property type="project" value="InterPro"/>
</dbReference>
<evidence type="ECO:0000313" key="7">
    <source>
        <dbReference type="Proteomes" id="UP000292003"/>
    </source>
</evidence>
<name>A0A4Q7JFF1_9PSEU</name>
<dbReference type="AlphaFoldDB" id="A0A4Q7JFF1"/>